<protein>
    <submittedName>
        <fullName evidence="2">Uncharacterized protein</fullName>
    </submittedName>
</protein>
<evidence type="ECO:0000313" key="2">
    <source>
        <dbReference type="EMBL" id="TDF90563.1"/>
    </source>
</evidence>
<evidence type="ECO:0000256" key="1">
    <source>
        <dbReference type="SAM" id="MobiDB-lite"/>
    </source>
</evidence>
<dbReference type="AlphaFoldDB" id="A0A4R5K933"/>
<evidence type="ECO:0000313" key="3">
    <source>
        <dbReference type="Proteomes" id="UP000295511"/>
    </source>
</evidence>
<organism evidence="2 3">
    <name type="scientific">Arthrobacter terricola</name>
    <dbReference type="NCBI Taxonomy" id="2547396"/>
    <lineage>
        <taxon>Bacteria</taxon>
        <taxon>Bacillati</taxon>
        <taxon>Actinomycetota</taxon>
        <taxon>Actinomycetes</taxon>
        <taxon>Micrococcales</taxon>
        <taxon>Micrococcaceae</taxon>
        <taxon>Arthrobacter</taxon>
    </lineage>
</organism>
<feature type="region of interest" description="Disordered" evidence="1">
    <location>
        <begin position="1"/>
        <end position="58"/>
    </location>
</feature>
<dbReference type="OrthoDB" id="3905829at2"/>
<keyword evidence="3" id="KW-1185">Reference proteome</keyword>
<gene>
    <name evidence="2" type="ORF">E1809_22150</name>
</gene>
<accession>A0A4R5K933</accession>
<dbReference type="RefSeq" id="WP_133206416.1">
    <property type="nucleotide sequence ID" value="NZ_SMRU01000035.1"/>
</dbReference>
<feature type="region of interest" description="Disordered" evidence="1">
    <location>
        <begin position="70"/>
        <end position="95"/>
    </location>
</feature>
<comment type="caution">
    <text evidence="2">The sequence shown here is derived from an EMBL/GenBank/DDBJ whole genome shotgun (WGS) entry which is preliminary data.</text>
</comment>
<reference evidence="2 3" key="1">
    <citation type="submission" date="2019-03" db="EMBL/GenBank/DDBJ databases">
        <title>Whole genome sequence of Arthrobacter sp JH1-1.</title>
        <authorList>
            <person name="Trinh H.N."/>
        </authorList>
    </citation>
    <scope>NUCLEOTIDE SEQUENCE [LARGE SCALE GENOMIC DNA]</scope>
    <source>
        <strain evidence="2 3">JH1-1</strain>
    </source>
</reference>
<dbReference type="Proteomes" id="UP000295511">
    <property type="component" value="Unassembled WGS sequence"/>
</dbReference>
<name>A0A4R5K933_9MICC</name>
<feature type="compositionally biased region" description="Basic and acidic residues" evidence="1">
    <location>
        <begin position="73"/>
        <end position="85"/>
    </location>
</feature>
<sequence length="585" mass="65845">MTSTATGRGPKALPVTDPVRGPVYPSYTGPAGNEPPVDAEWWEDVPASSPGGSGWRESWDRAREFFATRSRRRQEEQDREREAKRGRMNQAGELSGREQLMLLRGNIRAAGEDYMDSLRRSKIHAPGFNDDERFGMLDMAQRIYVQQMVTVGMEPLQNGVNPASVVRVMSTMAAMYLLSSTFREVVDEKLEPVSKAIQARIDAKAESTVNRAQQKAAAVNDRIDRRNGKRRADGKDGKQHVDARTYVAGRWQKRYDELRYRERGHREMYTARSAGLTEMALTENAFHALREPGAKADRIMSSYTAMISRLYRQAGEDGLAREEVAEASRIVLGERLRQDPRIRLMFDGLAHGQHRMAPPREERVAGTSQVQNVWRGYFEDYTGKPVDPTRYETLLDKQGNPLTDDEGEALPPRVAGAFTLREQMGDKAHRDRMQVAMTMTLMQAAERGDLTAFNQDLAAYMGGCIASARTFDGDGLPEPLQERLFQSRTMQAAMDVDGIKPRQQRVIYSQAYAEATAAIDSAYPEFAVRWREKCGAGWQRFTGQVGVDPEAAYKRWAEQQETCEQRKPGRGHNAPGPAGHDDCQR</sequence>
<dbReference type="EMBL" id="SMRU01000035">
    <property type="protein sequence ID" value="TDF90563.1"/>
    <property type="molecule type" value="Genomic_DNA"/>
</dbReference>
<feature type="region of interest" description="Disordered" evidence="1">
    <location>
        <begin position="559"/>
        <end position="585"/>
    </location>
</feature>
<proteinExistence type="predicted"/>